<gene>
    <name evidence="1" type="ORF">GCM10009745_13140</name>
</gene>
<keyword evidence="2" id="KW-1185">Reference proteome</keyword>
<organism evidence="1 2">
    <name type="scientific">Kribbella yunnanensis</name>
    <dbReference type="NCBI Taxonomy" id="190194"/>
    <lineage>
        <taxon>Bacteria</taxon>
        <taxon>Bacillati</taxon>
        <taxon>Actinomycetota</taxon>
        <taxon>Actinomycetes</taxon>
        <taxon>Propionibacteriales</taxon>
        <taxon>Kribbellaceae</taxon>
        <taxon>Kribbella</taxon>
    </lineage>
</organism>
<sequence>MTYVTVGSVVKAVYWETVPDKYQPPRKFAVRAEAAKYAEENALWFDMYVHFDDGQVVQLSAAGGESAAEDLHPGDVVLRESYRIQEGRVVGTTVYPDLAAATAAAPAGQRTGIYQTVWVGPKEHELVGASGSVDKT</sequence>
<proteinExistence type="predicted"/>
<accession>A0ABN2GIH7</accession>
<dbReference type="EMBL" id="BAAANF010000003">
    <property type="protein sequence ID" value="GAA1671809.1"/>
    <property type="molecule type" value="Genomic_DNA"/>
</dbReference>
<dbReference type="Proteomes" id="UP001500280">
    <property type="component" value="Unassembled WGS sequence"/>
</dbReference>
<comment type="caution">
    <text evidence="1">The sequence shown here is derived from an EMBL/GenBank/DDBJ whole genome shotgun (WGS) entry which is preliminary data.</text>
</comment>
<evidence type="ECO:0000313" key="1">
    <source>
        <dbReference type="EMBL" id="GAA1671809.1"/>
    </source>
</evidence>
<name>A0ABN2GIH7_9ACTN</name>
<protein>
    <submittedName>
        <fullName evidence="1">Uncharacterized protein</fullName>
    </submittedName>
</protein>
<reference evidence="1 2" key="1">
    <citation type="journal article" date="2019" name="Int. J. Syst. Evol. Microbiol.">
        <title>The Global Catalogue of Microorganisms (GCM) 10K type strain sequencing project: providing services to taxonomists for standard genome sequencing and annotation.</title>
        <authorList>
            <consortium name="The Broad Institute Genomics Platform"/>
            <consortium name="The Broad Institute Genome Sequencing Center for Infectious Disease"/>
            <person name="Wu L."/>
            <person name="Ma J."/>
        </authorList>
    </citation>
    <scope>NUCLEOTIDE SEQUENCE [LARGE SCALE GENOMIC DNA]</scope>
    <source>
        <strain evidence="1 2">JCM 14307</strain>
    </source>
</reference>
<evidence type="ECO:0000313" key="2">
    <source>
        <dbReference type="Proteomes" id="UP001500280"/>
    </source>
</evidence>